<dbReference type="RefSeq" id="WP_147211849.1">
    <property type="nucleotide sequence ID" value="NZ_BJYM01000017.1"/>
</dbReference>
<organism evidence="2 3">
    <name type="scientific">Oceanobacillus sojae</name>
    <dbReference type="NCBI Taxonomy" id="582851"/>
    <lineage>
        <taxon>Bacteria</taxon>
        <taxon>Bacillati</taxon>
        <taxon>Bacillota</taxon>
        <taxon>Bacilli</taxon>
        <taxon>Bacillales</taxon>
        <taxon>Bacillaceae</taxon>
        <taxon>Oceanobacillus</taxon>
    </lineage>
</organism>
<sequence>MKNKAPLIGYSLIFLGAAFIIADADAMFNMYYIHYVAIVVGVVVLLIYYLTTRSEKNLLCRIGFHKFEHIGWDDEVSFRLIYRCQRCGYVKRVIRSSGGGGM</sequence>
<protein>
    <submittedName>
        <fullName evidence="2">Uncharacterized protein</fullName>
    </submittedName>
</protein>
<accession>A0A511ZNC3</accession>
<keyword evidence="1" id="KW-0812">Transmembrane</keyword>
<dbReference type="Proteomes" id="UP000321558">
    <property type="component" value="Unassembled WGS sequence"/>
</dbReference>
<gene>
    <name evidence="2" type="ORF">OSO01_36910</name>
</gene>
<evidence type="ECO:0000256" key="1">
    <source>
        <dbReference type="SAM" id="Phobius"/>
    </source>
</evidence>
<dbReference type="EMBL" id="BJYM01000017">
    <property type="protein sequence ID" value="GEN88952.1"/>
    <property type="molecule type" value="Genomic_DNA"/>
</dbReference>
<keyword evidence="3" id="KW-1185">Reference proteome</keyword>
<evidence type="ECO:0000313" key="3">
    <source>
        <dbReference type="Proteomes" id="UP000321558"/>
    </source>
</evidence>
<evidence type="ECO:0000313" key="2">
    <source>
        <dbReference type="EMBL" id="GEN88952.1"/>
    </source>
</evidence>
<dbReference type="OrthoDB" id="2428666at2"/>
<dbReference type="AlphaFoldDB" id="A0A511ZNC3"/>
<keyword evidence="1" id="KW-1133">Transmembrane helix</keyword>
<reference evidence="2 3" key="1">
    <citation type="submission" date="2019-07" db="EMBL/GenBank/DDBJ databases">
        <title>Whole genome shotgun sequence of Oceanobacillus sojae NBRC 105379.</title>
        <authorList>
            <person name="Hosoyama A."/>
            <person name="Uohara A."/>
            <person name="Ohji S."/>
            <person name="Ichikawa N."/>
        </authorList>
    </citation>
    <scope>NUCLEOTIDE SEQUENCE [LARGE SCALE GENOMIC DNA]</scope>
    <source>
        <strain evidence="2 3">NBRC 105379</strain>
    </source>
</reference>
<name>A0A511ZNC3_9BACI</name>
<keyword evidence="1" id="KW-0472">Membrane</keyword>
<proteinExistence type="predicted"/>
<feature type="transmembrane region" description="Helical" evidence="1">
    <location>
        <begin position="32"/>
        <end position="51"/>
    </location>
</feature>
<comment type="caution">
    <text evidence="2">The sequence shown here is derived from an EMBL/GenBank/DDBJ whole genome shotgun (WGS) entry which is preliminary data.</text>
</comment>